<accession>A0AAV1E334</accession>
<evidence type="ECO:0000256" key="2">
    <source>
        <dbReference type="ARBA" id="ARBA00009191"/>
    </source>
</evidence>
<dbReference type="AlphaFoldDB" id="A0AAV1E334"/>
<evidence type="ECO:0000313" key="7">
    <source>
        <dbReference type="EMBL" id="CAI9113414.1"/>
    </source>
</evidence>
<dbReference type="EMBL" id="OX459124">
    <property type="protein sequence ID" value="CAI9113414.1"/>
    <property type="molecule type" value="Genomic_DNA"/>
</dbReference>
<evidence type="ECO:0000313" key="8">
    <source>
        <dbReference type="Proteomes" id="UP001161247"/>
    </source>
</evidence>
<feature type="chain" id="PRO_5044010155" evidence="5">
    <location>
        <begin position="25"/>
        <end position="343"/>
    </location>
</feature>
<keyword evidence="3" id="KW-0926">Vacuole</keyword>
<dbReference type="InterPro" id="IPR018119">
    <property type="entry name" value="Strictosidine_synth_cons-reg"/>
</dbReference>
<keyword evidence="8" id="KW-1185">Reference proteome</keyword>
<keyword evidence="5" id="KW-0732">Signal</keyword>
<protein>
    <submittedName>
        <fullName evidence="7">OLC1v1014011C1</fullName>
    </submittedName>
</protein>
<dbReference type="PANTHER" id="PTHR10426">
    <property type="entry name" value="STRICTOSIDINE SYNTHASE-RELATED"/>
    <property type="match status" value="1"/>
</dbReference>
<comment type="similarity">
    <text evidence="2">Belongs to the strictosidine synthase family.</text>
</comment>
<dbReference type="InterPro" id="IPR011042">
    <property type="entry name" value="6-blade_b-propeller_TolB-like"/>
</dbReference>
<feature type="signal peptide" evidence="5">
    <location>
        <begin position="1"/>
        <end position="24"/>
    </location>
</feature>
<dbReference type="SUPFAM" id="SSF63829">
    <property type="entry name" value="Calcium-dependent phosphotriesterase"/>
    <property type="match status" value="1"/>
</dbReference>
<dbReference type="Gene3D" id="2.120.10.30">
    <property type="entry name" value="TolB, C-terminal domain"/>
    <property type="match status" value="1"/>
</dbReference>
<gene>
    <name evidence="7" type="ORF">OLC1_LOCUS20438</name>
</gene>
<dbReference type="Pfam" id="PF03088">
    <property type="entry name" value="Str_synth"/>
    <property type="match status" value="1"/>
</dbReference>
<dbReference type="PANTHER" id="PTHR10426:SF136">
    <property type="entry name" value="PROTEIN STRICTOSIDINE SYNTHASE-LIKE 9-LIKE"/>
    <property type="match status" value="1"/>
</dbReference>
<dbReference type="GO" id="GO:0012505">
    <property type="term" value="C:endomembrane system"/>
    <property type="evidence" value="ECO:0007669"/>
    <property type="project" value="TreeGrafter"/>
</dbReference>
<evidence type="ECO:0000259" key="6">
    <source>
        <dbReference type="Pfam" id="PF03088"/>
    </source>
</evidence>
<dbReference type="GO" id="GO:0016787">
    <property type="term" value="F:hydrolase activity"/>
    <property type="evidence" value="ECO:0007669"/>
    <property type="project" value="TreeGrafter"/>
</dbReference>
<feature type="domain" description="Strictosidine synthase conserved region" evidence="6">
    <location>
        <begin position="164"/>
        <end position="246"/>
    </location>
</feature>
<name>A0AAV1E334_OLDCO</name>
<evidence type="ECO:0000256" key="5">
    <source>
        <dbReference type="SAM" id="SignalP"/>
    </source>
</evidence>
<dbReference type="Proteomes" id="UP001161247">
    <property type="component" value="Chromosome 7"/>
</dbReference>
<reference evidence="7" key="1">
    <citation type="submission" date="2023-03" db="EMBL/GenBank/DDBJ databases">
        <authorList>
            <person name="Julca I."/>
        </authorList>
    </citation>
    <scope>NUCLEOTIDE SEQUENCE</scope>
</reference>
<comment type="subcellular location">
    <subcellularLocation>
        <location evidence="1">Vacuole</location>
    </subcellularLocation>
</comment>
<evidence type="ECO:0000256" key="4">
    <source>
        <dbReference type="ARBA" id="ARBA00023180"/>
    </source>
</evidence>
<evidence type="ECO:0000256" key="1">
    <source>
        <dbReference type="ARBA" id="ARBA00004116"/>
    </source>
</evidence>
<organism evidence="7 8">
    <name type="scientific">Oldenlandia corymbosa var. corymbosa</name>
    <dbReference type="NCBI Taxonomy" id="529605"/>
    <lineage>
        <taxon>Eukaryota</taxon>
        <taxon>Viridiplantae</taxon>
        <taxon>Streptophyta</taxon>
        <taxon>Embryophyta</taxon>
        <taxon>Tracheophyta</taxon>
        <taxon>Spermatophyta</taxon>
        <taxon>Magnoliopsida</taxon>
        <taxon>eudicotyledons</taxon>
        <taxon>Gunneridae</taxon>
        <taxon>Pentapetalae</taxon>
        <taxon>asterids</taxon>
        <taxon>lamiids</taxon>
        <taxon>Gentianales</taxon>
        <taxon>Rubiaceae</taxon>
        <taxon>Rubioideae</taxon>
        <taxon>Spermacoceae</taxon>
        <taxon>Hedyotis-Oldenlandia complex</taxon>
        <taxon>Oldenlandia</taxon>
    </lineage>
</organism>
<dbReference type="GO" id="GO:0005773">
    <property type="term" value="C:vacuole"/>
    <property type="evidence" value="ECO:0007669"/>
    <property type="project" value="UniProtKB-SubCell"/>
</dbReference>
<evidence type="ECO:0000256" key="3">
    <source>
        <dbReference type="ARBA" id="ARBA00022554"/>
    </source>
</evidence>
<keyword evidence="4" id="KW-0325">Glycoprotein</keyword>
<proteinExistence type="inferred from homology"/>
<sequence length="343" mass="37555">MTNTMPLIVYLLASLSTLPCLIFSKTLPPRRNIGITGFTKLPLLNVGLGGTGSLTFDSFNKDPYTGTTDGRIVRYNKLTRTFEDFAYTSPNRTRAFCDGTTDIARFQICGFPKELSTDYLTREIYAVDFFLGRLTSVGPSGGLATLLAPTNGRPPYNQLLGVDAATNRKVYFTDGSSVYGPSEVDISIQTGDSTGKLLEYDTQSGVVTELLTQLGGPTGVATNFEASYVLLAEFNAKRIQKYNLKGEKAGTSEILLRSTGNLNSIKRIKGEENFWVANNISVNETFVVPQALKFSGRTGEILATLDLSPQYNQRVGVVLQQDDELFVGALNVPFIGKYKLVYF</sequence>